<organism evidence="1 2">
    <name type="scientific">Dispira parvispora</name>
    <dbReference type="NCBI Taxonomy" id="1520584"/>
    <lineage>
        <taxon>Eukaryota</taxon>
        <taxon>Fungi</taxon>
        <taxon>Fungi incertae sedis</taxon>
        <taxon>Zoopagomycota</taxon>
        <taxon>Kickxellomycotina</taxon>
        <taxon>Dimargaritomycetes</taxon>
        <taxon>Dimargaritales</taxon>
        <taxon>Dimargaritaceae</taxon>
        <taxon>Dispira</taxon>
    </lineage>
</organism>
<dbReference type="InterPro" id="IPR052778">
    <property type="entry name" value="Centrosome-WD_assoc"/>
</dbReference>
<reference evidence="1" key="1">
    <citation type="submission" date="2022-07" db="EMBL/GenBank/DDBJ databases">
        <title>Phylogenomic reconstructions and comparative analyses of Kickxellomycotina fungi.</title>
        <authorList>
            <person name="Reynolds N.K."/>
            <person name="Stajich J.E."/>
            <person name="Barry K."/>
            <person name="Grigoriev I.V."/>
            <person name="Crous P."/>
            <person name="Smith M.E."/>
        </authorList>
    </citation>
    <scope>NUCLEOTIDE SEQUENCE</scope>
    <source>
        <strain evidence="1">RSA 1196</strain>
    </source>
</reference>
<dbReference type="SMART" id="SM00320">
    <property type="entry name" value="WD40"/>
    <property type="match status" value="4"/>
</dbReference>
<name>A0A9W8E8I6_9FUNG</name>
<dbReference type="OrthoDB" id="308690at2759"/>
<dbReference type="GO" id="GO:1990811">
    <property type="term" value="C:MWP complex"/>
    <property type="evidence" value="ECO:0007669"/>
    <property type="project" value="TreeGrafter"/>
</dbReference>
<sequence length="415" mass="48860">MRDRLVVRRSNDLSLLSTYTCPYTIQDVQWNPHSDYLLTASYKEGKVDVWSLQDEKWHTNIDESYVGLSSARWCKDGIHVLTVAEFQLRLTIWSLLTGEIYYIQHPKFKDRGFSYSPDHRFVAVAERQEAKDAVGIYSTNPWCLQKQFTVDTIDMENLAWSPDGRYIVVWDLGVDYKLFVYNPLGVLKRSYSAYSDGLGIKTMRWDPQAKFLAVGSYDQKVRLLNTYDWTPFTTFRHRTSLTRPDIKIYEEVDISNEINEPTHQFSTKKLLRRFELQDQCLQVPTTLPDGNKPHPKLGIGILDFDQSGHYLCTRNDNMPRCLWIWDMKRLKLHSFIKLLDPVRTIRWNPAYPHLLAFSCTENCVYLWRPDRGCEFYELPAANFQLLSFKWNPNGQSLVFWDKERFNLGFLNRLAQ</sequence>
<dbReference type="InterPro" id="IPR036322">
    <property type="entry name" value="WD40_repeat_dom_sf"/>
</dbReference>
<evidence type="ECO:0000313" key="2">
    <source>
        <dbReference type="Proteomes" id="UP001150925"/>
    </source>
</evidence>
<dbReference type="EMBL" id="JANBPY010000233">
    <property type="protein sequence ID" value="KAJ1968093.1"/>
    <property type="molecule type" value="Genomic_DNA"/>
</dbReference>
<dbReference type="GO" id="GO:1990810">
    <property type="term" value="P:microtubule anchoring at mitotic spindle pole body"/>
    <property type="evidence" value="ECO:0007669"/>
    <property type="project" value="TreeGrafter"/>
</dbReference>
<comment type="caution">
    <text evidence="1">The sequence shown here is derived from an EMBL/GenBank/DDBJ whole genome shotgun (WGS) entry which is preliminary data.</text>
</comment>
<protein>
    <recommendedName>
        <fullName evidence="3">WD40 repeat domain-containing protein</fullName>
    </recommendedName>
</protein>
<dbReference type="GO" id="GO:0005815">
    <property type="term" value="C:microtubule organizing center"/>
    <property type="evidence" value="ECO:0007669"/>
    <property type="project" value="TreeGrafter"/>
</dbReference>
<dbReference type="Pfam" id="PF00400">
    <property type="entry name" value="WD40"/>
    <property type="match status" value="2"/>
</dbReference>
<dbReference type="SUPFAM" id="SSF50978">
    <property type="entry name" value="WD40 repeat-like"/>
    <property type="match status" value="1"/>
</dbReference>
<keyword evidence="2" id="KW-1185">Reference proteome</keyword>
<accession>A0A9W8E8I6</accession>
<dbReference type="InterPro" id="IPR015943">
    <property type="entry name" value="WD40/YVTN_repeat-like_dom_sf"/>
</dbReference>
<dbReference type="Gene3D" id="2.130.10.10">
    <property type="entry name" value="YVTN repeat-like/Quinoprotein amine dehydrogenase"/>
    <property type="match status" value="2"/>
</dbReference>
<dbReference type="Proteomes" id="UP001150925">
    <property type="component" value="Unassembled WGS sequence"/>
</dbReference>
<dbReference type="PANTHER" id="PTHR16220:SF0">
    <property type="entry name" value="WD REPEAT-CONTAINING PROTEIN WRAP73"/>
    <property type="match status" value="1"/>
</dbReference>
<dbReference type="AlphaFoldDB" id="A0A9W8E8I6"/>
<evidence type="ECO:0008006" key="3">
    <source>
        <dbReference type="Google" id="ProtNLM"/>
    </source>
</evidence>
<gene>
    <name evidence="1" type="ORF">IWQ62_001458</name>
</gene>
<proteinExistence type="predicted"/>
<dbReference type="PANTHER" id="PTHR16220">
    <property type="entry name" value="WD REPEAT PROTEIN 8-RELATED"/>
    <property type="match status" value="1"/>
</dbReference>
<evidence type="ECO:0000313" key="1">
    <source>
        <dbReference type="EMBL" id="KAJ1968093.1"/>
    </source>
</evidence>
<dbReference type="InterPro" id="IPR001680">
    <property type="entry name" value="WD40_rpt"/>
</dbReference>